<accession>A0A1W2EB30</accession>
<dbReference type="InterPro" id="IPR013022">
    <property type="entry name" value="Xyl_isomerase-like_TIM-brl"/>
</dbReference>
<organism evidence="2 3">
    <name type="scientific">Primorskyibacter flagellatus</name>
    <dbReference type="NCBI Taxonomy" id="1387277"/>
    <lineage>
        <taxon>Bacteria</taxon>
        <taxon>Pseudomonadati</taxon>
        <taxon>Pseudomonadota</taxon>
        <taxon>Alphaproteobacteria</taxon>
        <taxon>Rhodobacterales</taxon>
        <taxon>Roseobacteraceae</taxon>
        <taxon>Primorskyibacter</taxon>
    </lineage>
</organism>
<name>A0A1W2EB30_9RHOB</name>
<sequence length="273" mass="29098">MLKRALNHMAAPNLEWQGFVALAASLNCVGVEFRNDLGRDLFEGATPEDVGAACSARGLKILALAEVKAFDDWSDEKQAEAASLMTIARACGAERISLIARNDGINTGKSERNAALKVALDALAPMLAKNNLIGLIEPLGFESCALRYKDEVVEAIHLLGSDAPFQIVHDTFHHALAGGGALFPNETGIVHVSGVTKTGIAVTDFQDPDRELVTSGDRLGNIEQVAELLRKGYDGAISFEPFSPQVHGLAHPRSAYEASFAFMEAGLADPYPA</sequence>
<dbReference type="Gene3D" id="3.20.20.150">
    <property type="entry name" value="Divalent-metal-dependent TIM barrel enzymes"/>
    <property type="match status" value="1"/>
</dbReference>
<keyword evidence="3" id="KW-1185">Reference proteome</keyword>
<dbReference type="EMBL" id="FWYD01000025">
    <property type="protein sequence ID" value="SMD06546.1"/>
    <property type="molecule type" value="Genomic_DNA"/>
</dbReference>
<dbReference type="InterPro" id="IPR036237">
    <property type="entry name" value="Xyl_isomerase-like_sf"/>
</dbReference>
<dbReference type="PANTHER" id="PTHR12110:SF48">
    <property type="entry name" value="BLL3656 PROTEIN"/>
    <property type="match status" value="1"/>
</dbReference>
<dbReference type="RefSeq" id="WP_084354626.1">
    <property type="nucleotide sequence ID" value="NZ_FWYD01000025.1"/>
</dbReference>
<dbReference type="GO" id="GO:0016853">
    <property type="term" value="F:isomerase activity"/>
    <property type="evidence" value="ECO:0007669"/>
    <property type="project" value="UniProtKB-KW"/>
</dbReference>
<dbReference type="Proteomes" id="UP000192330">
    <property type="component" value="Unassembled WGS sequence"/>
</dbReference>
<reference evidence="2 3" key="1">
    <citation type="submission" date="2017-04" db="EMBL/GenBank/DDBJ databases">
        <authorList>
            <person name="Afonso C.L."/>
            <person name="Miller P.J."/>
            <person name="Scott M.A."/>
            <person name="Spackman E."/>
            <person name="Goraichik I."/>
            <person name="Dimitrov K.M."/>
            <person name="Suarez D.L."/>
            <person name="Swayne D.E."/>
        </authorList>
    </citation>
    <scope>NUCLEOTIDE SEQUENCE [LARGE SCALE GENOMIC DNA]</scope>
    <source>
        <strain evidence="2 3">CGMCC 1.12644</strain>
    </source>
</reference>
<evidence type="ECO:0000313" key="3">
    <source>
        <dbReference type="Proteomes" id="UP000192330"/>
    </source>
</evidence>
<gene>
    <name evidence="2" type="ORF">SAMN06295998_12520</name>
</gene>
<feature type="domain" description="Xylose isomerase-like TIM barrel" evidence="1">
    <location>
        <begin position="20"/>
        <end position="264"/>
    </location>
</feature>
<dbReference type="AlphaFoldDB" id="A0A1W2EB30"/>
<evidence type="ECO:0000259" key="1">
    <source>
        <dbReference type="Pfam" id="PF01261"/>
    </source>
</evidence>
<dbReference type="STRING" id="1387277.SAMN06295998_12520"/>
<dbReference type="SUPFAM" id="SSF51658">
    <property type="entry name" value="Xylose isomerase-like"/>
    <property type="match status" value="1"/>
</dbReference>
<protein>
    <submittedName>
        <fullName evidence="2">2-keto-myo-inositol isomerase</fullName>
    </submittedName>
</protein>
<dbReference type="Pfam" id="PF01261">
    <property type="entry name" value="AP_endonuc_2"/>
    <property type="match status" value="1"/>
</dbReference>
<evidence type="ECO:0000313" key="2">
    <source>
        <dbReference type="EMBL" id="SMD06546.1"/>
    </source>
</evidence>
<proteinExistence type="predicted"/>
<dbReference type="PANTHER" id="PTHR12110">
    <property type="entry name" value="HYDROXYPYRUVATE ISOMERASE"/>
    <property type="match status" value="1"/>
</dbReference>
<dbReference type="OrthoDB" id="2274384at2"/>
<keyword evidence="2" id="KW-0413">Isomerase</keyword>
<dbReference type="InterPro" id="IPR050312">
    <property type="entry name" value="IolE/XylAMocC-like"/>
</dbReference>